<accession>A0ABR2K244</accession>
<dbReference type="CDD" id="cd00882">
    <property type="entry name" value="Ras_like_GTPase"/>
    <property type="match status" value="1"/>
</dbReference>
<gene>
    <name evidence="1" type="ORF">M9Y10_044125</name>
</gene>
<reference evidence="1 2" key="1">
    <citation type="submission" date="2024-04" db="EMBL/GenBank/DDBJ databases">
        <title>Tritrichomonas musculus Genome.</title>
        <authorList>
            <person name="Alves-Ferreira E."/>
            <person name="Grigg M."/>
            <person name="Lorenzi H."/>
            <person name="Galac M."/>
        </authorList>
    </citation>
    <scope>NUCLEOTIDE SEQUENCE [LARGE SCALE GENOMIC DNA]</scope>
    <source>
        <strain evidence="1 2">EAF2021</strain>
    </source>
</reference>
<dbReference type="InterPro" id="IPR027417">
    <property type="entry name" value="P-loop_NTPase"/>
</dbReference>
<name>A0ABR2K244_9EUKA</name>
<evidence type="ECO:0000313" key="1">
    <source>
        <dbReference type="EMBL" id="KAK8884997.1"/>
    </source>
</evidence>
<evidence type="ECO:0000313" key="2">
    <source>
        <dbReference type="Proteomes" id="UP001470230"/>
    </source>
</evidence>
<proteinExistence type="predicted"/>
<comment type="caution">
    <text evidence="1">The sequence shown here is derived from an EMBL/GenBank/DDBJ whole genome shotgun (WGS) entry which is preliminary data.</text>
</comment>
<organism evidence="1 2">
    <name type="scientific">Tritrichomonas musculus</name>
    <dbReference type="NCBI Taxonomy" id="1915356"/>
    <lineage>
        <taxon>Eukaryota</taxon>
        <taxon>Metamonada</taxon>
        <taxon>Parabasalia</taxon>
        <taxon>Tritrichomonadida</taxon>
        <taxon>Tritrichomonadidae</taxon>
        <taxon>Tritrichomonas</taxon>
    </lineage>
</organism>
<keyword evidence="2" id="KW-1185">Reference proteome</keyword>
<dbReference type="EMBL" id="JAPFFF010000008">
    <property type="protein sequence ID" value="KAK8884997.1"/>
    <property type="molecule type" value="Genomic_DNA"/>
</dbReference>
<dbReference type="Proteomes" id="UP001470230">
    <property type="component" value="Unassembled WGS sequence"/>
</dbReference>
<dbReference type="SUPFAM" id="SSF52540">
    <property type="entry name" value="P-loop containing nucleoside triphosphate hydrolases"/>
    <property type="match status" value="1"/>
</dbReference>
<sequence length="213" mass="23588">MRPTVFRGRIRVAGAVDNSPLGLLDEPILPQHGGTHHVVFYPFDSSIGTTTIVQRLCGSDPTNPNPSSGINGYRAVWSIEMDSIGTIRYENFFLWDISREAINNTDLGEASLKTARVIVLLIPVGDRSQIQKLITWYQENITESQRVIIVITQCDRVESAQIRPTDIENLSATLNTSVVSVSAANVTPPERYALHPTLRKLVQAIADNLPQRV</sequence>
<dbReference type="Gene3D" id="3.40.50.300">
    <property type="entry name" value="P-loop containing nucleotide triphosphate hydrolases"/>
    <property type="match status" value="1"/>
</dbReference>
<protein>
    <submittedName>
        <fullName evidence="1">Uncharacterized protein</fullName>
    </submittedName>
</protein>